<accession>A0A514CT58</accession>
<sequence length="126" mass="14634">MKERSVLFIGGPKHGRVIWMNQDLHEFRMELCHAMTSINEGFYAPVKSATTVIQYRDSGFRSSEGHKIYTQDLPVIKIDGRALQLAGDVTEVQIHLQYLEQQLEATRKERDHYKQKFQAIKEIANE</sequence>
<name>A0A514CT58_9CAUD</name>
<dbReference type="GeneID" id="56136180"/>
<dbReference type="KEGG" id="vg:56136180"/>
<evidence type="ECO:0000313" key="2">
    <source>
        <dbReference type="EMBL" id="QDH83667.1"/>
    </source>
</evidence>
<feature type="coiled-coil region" evidence="1">
    <location>
        <begin position="89"/>
        <end position="116"/>
    </location>
</feature>
<keyword evidence="3" id="KW-1185">Reference proteome</keyword>
<protein>
    <submittedName>
        <fullName evidence="2">Uncharacterized protein</fullName>
    </submittedName>
</protein>
<dbReference type="Proteomes" id="UP000320799">
    <property type="component" value="Segment"/>
</dbReference>
<proteinExistence type="predicted"/>
<dbReference type="EMBL" id="MN094788">
    <property type="protein sequence ID" value="QDH83667.1"/>
    <property type="molecule type" value="Genomic_DNA"/>
</dbReference>
<reference evidence="2 3" key="1">
    <citation type="submission" date="2019-06" db="EMBL/GenBank/DDBJ databases">
        <authorList>
            <person name="Kincaid V.D."/>
            <person name="Fuller A."/>
            <person name="Hodges K."/>
            <person name="Bansal M."/>
            <person name="Essig J."/>
            <person name="Johnson A."/>
        </authorList>
    </citation>
    <scope>NUCLEOTIDE SEQUENCE [LARGE SCALE GENOMIC DNA]</scope>
</reference>
<keyword evidence="1" id="KW-0175">Coiled coil</keyword>
<organism evidence="2 3">
    <name type="scientific">Achromobacter phage Motura</name>
    <dbReference type="NCBI Taxonomy" id="2591403"/>
    <lineage>
        <taxon>Viruses</taxon>
        <taxon>Duplodnaviria</taxon>
        <taxon>Heunggongvirae</taxon>
        <taxon>Uroviricota</taxon>
        <taxon>Caudoviricetes</taxon>
        <taxon>Moturavirus</taxon>
        <taxon>Moturavirus motura</taxon>
    </lineage>
</organism>
<evidence type="ECO:0000313" key="3">
    <source>
        <dbReference type="Proteomes" id="UP000320799"/>
    </source>
</evidence>
<dbReference type="RefSeq" id="YP_009903904.1">
    <property type="nucleotide sequence ID" value="NC_049849.1"/>
</dbReference>
<evidence type="ECO:0000256" key="1">
    <source>
        <dbReference type="SAM" id="Coils"/>
    </source>
</evidence>